<dbReference type="GO" id="GO:0016787">
    <property type="term" value="F:hydrolase activity"/>
    <property type="evidence" value="ECO:0007669"/>
    <property type="project" value="UniProtKB-KW"/>
</dbReference>
<keyword evidence="1" id="KW-0378">Hydrolase</keyword>
<dbReference type="PANTHER" id="PTHR12475">
    <property type="match status" value="1"/>
</dbReference>
<dbReference type="Gene3D" id="3.10.129.10">
    <property type="entry name" value="Hotdog Thioesterase"/>
    <property type="match status" value="1"/>
</dbReference>
<dbReference type="PANTHER" id="PTHR12475:SF4">
    <property type="entry name" value="PROTEIN THEM6"/>
    <property type="match status" value="1"/>
</dbReference>
<evidence type="ECO:0000313" key="1">
    <source>
        <dbReference type="EMBL" id="XBH20188.1"/>
    </source>
</evidence>
<proteinExistence type="predicted"/>
<gene>
    <name evidence="1" type="ORF">V5R04_07940</name>
</gene>
<dbReference type="CDD" id="cd00586">
    <property type="entry name" value="4HBT"/>
    <property type="match status" value="1"/>
</dbReference>
<accession>A0AAU7DT72</accession>
<dbReference type="EC" id="3.1.2.-" evidence="1"/>
<dbReference type="AlphaFoldDB" id="A0AAU7DT72"/>
<sequence length="198" mass="22009">MSHPFFVLAERLPKTRSIVYTVTRQINLALATFLPRKPIPGFAITDTSVTTTRVRPGDLDIYFHVNNAVYLNMMDTARSNFLADCDGLKRLNKLGWYPVVAASSIIYRASLLLGQKVEIRTRLIGWDPRIAYIEQNIYSNGKLVTEAIVAGRFLKRGGGKVPATDVVQALGGPDESPELPAHVLQWAQATGMAWNPKR</sequence>
<name>A0AAU7DT72_9MICO</name>
<organism evidence="1">
    <name type="scientific">Jonesiaceae bacterium BS-20</name>
    <dbReference type="NCBI Taxonomy" id="3120821"/>
    <lineage>
        <taxon>Bacteria</taxon>
        <taxon>Bacillati</taxon>
        <taxon>Actinomycetota</taxon>
        <taxon>Actinomycetes</taxon>
        <taxon>Micrococcales</taxon>
        <taxon>Jonesiaceae</taxon>
    </lineage>
</organism>
<dbReference type="InterPro" id="IPR029069">
    <property type="entry name" value="HotDog_dom_sf"/>
</dbReference>
<dbReference type="SUPFAM" id="SSF54637">
    <property type="entry name" value="Thioesterase/thiol ester dehydrase-isomerase"/>
    <property type="match status" value="1"/>
</dbReference>
<dbReference type="EMBL" id="CP146203">
    <property type="protein sequence ID" value="XBH20188.1"/>
    <property type="molecule type" value="Genomic_DNA"/>
</dbReference>
<reference evidence="1" key="1">
    <citation type="submission" date="2024-02" db="EMBL/GenBank/DDBJ databases">
        <title>Tomenella chthoni gen. nov. sp. nov., a member of the family Jonesiaceae isolated from bat guano.</title>
        <authorList>
            <person name="Miller S.L."/>
            <person name="King J."/>
            <person name="Sankaranarayanan K."/>
            <person name="Lawson P.A."/>
        </authorList>
    </citation>
    <scope>NUCLEOTIDE SEQUENCE</scope>
    <source>
        <strain evidence="1">BS-20</strain>
    </source>
</reference>
<dbReference type="Pfam" id="PF13279">
    <property type="entry name" value="4HBT_2"/>
    <property type="match status" value="1"/>
</dbReference>
<protein>
    <submittedName>
        <fullName evidence="1">Acyl-CoA thioesterase</fullName>
        <ecNumber evidence="1">3.1.2.-</ecNumber>
    </submittedName>
</protein>
<dbReference type="InterPro" id="IPR051490">
    <property type="entry name" value="THEM6_lcsJ_thioesterase"/>
</dbReference>